<keyword evidence="1" id="KW-1133">Transmembrane helix</keyword>
<keyword evidence="1" id="KW-0472">Membrane</keyword>
<gene>
    <name evidence="3" type="ORF">L798_06099</name>
</gene>
<dbReference type="EMBL" id="KK852655">
    <property type="protein sequence ID" value="KDR19304.1"/>
    <property type="molecule type" value="Genomic_DNA"/>
</dbReference>
<evidence type="ECO:0000313" key="4">
    <source>
        <dbReference type="Proteomes" id="UP000027135"/>
    </source>
</evidence>
<feature type="signal peptide" evidence="2">
    <location>
        <begin position="1"/>
        <end position="19"/>
    </location>
</feature>
<dbReference type="Proteomes" id="UP000027135">
    <property type="component" value="Unassembled WGS sequence"/>
</dbReference>
<dbReference type="STRING" id="136037.A0A067R9L5"/>
<feature type="chain" id="PRO_5001648429" evidence="2">
    <location>
        <begin position="20"/>
        <end position="575"/>
    </location>
</feature>
<dbReference type="InterPro" id="IPR007245">
    <property type="entry name" value="PIG-T"/>
</dbReference>
<dbReference type="OrthoDB" id="331263at2759"/>
<keyword evidence="2" id="KW-0732">Signal</keyword>
<reference evidence="3 4" key="1">
    <citation type="journal article" date="2014" name="Nat. Commun.">
        <title>Molecular traces of alternative social organization in a termite genome.</title>
        <authorList>
            <person name="Terrapon N."/>
            <person name="Li C."/>
            <person name="Robertson H.M."/>
            <person name="Ji L."/>
            <person name="Meng X."/>
            <person name="Booth W."/>
            <person name="Chen Z."/>
            <person name="Childers C.P."/>
            <person name="Glastad K.M."/>
            <person name="Gokhale K."/>
            <person name="Gowin J."/>
            <person name="Gronenberg W."/>
            <person name="Hermansen R.A."/>
            <person name="Hu H."/>
            <person name="Hunt B.G."/>
            <person name="Huylmans A.K."/>
            <person name="Khalil S.M."/>
            <person name="Mitchell R.D."/>
            <person name="Munoz-Torres M.C."/>
            <person name="Mustard J.A."/>
            <person name="Pan H."/>
            <person name="Reese J.T."/>
            <person name="Scharf M.E."/>
            <person name="Sun F."/>
            <person name="Vogel H."/>
            <person name="Xiao J."/>
            <person name="Yang W."/>
            <person name="Yang Z."/>
            <person name="Yang Z."/>
            <person name="Zhou J."/>
            <person name="Zhu J."/>
            <person name="Brent C.S."/>
            <person name="Elsik C.G."/>
            <person name="Goodisman M.A."/>
            <person name="Liberles D.A."/>
            <person name="Roe R.M."/>
            <person name="Vargo E.L."/>
            <person name="Vilcinskas A."/>
            <person name="Wang J."/>
            <person name="Bornberg-Bauer E."/>
            <person name="Korb J."/>
            <person name="Zhang G."/>
            <person name="Liebig J."/>
        </authorList>
    </citation>
    <scope>NUCLEOTIDE SEQUENCE [LARGE SCALE GENOMIC DNA]</scope>
    <source>
        <tissue evidence="3">Whole organism</tissue>
    </source>
</reference>
<dbReference type="Pfam" id="PF04113">
    <property type="entry name" value="Gpi16"/>
    <property type="match status" value="2"/>
</dbReference>
<feature type="transmembrane region" description="Helical" evidence="1">
    <location>
        <begin position="518"/>
        <end position="537"/>
    </location>
</feature>
<dbReference type="AlphaFoldDB" id="A0A067R9L5"/>
<sequence length="575" mass="64611">MRGALYASVFISFIHLFFSVTCVPQNDYFDEELLLKPLPSGHVFAYFQFTTIWDLESEATFYQHYHLFPRALGEIVGWYNVQELHISLTAGLWRYEHWGYPVHDAAPGAEMWAWFKEDTKNVDTTWRELAGALSGLLCASLNSIDASNSLNPEFTFQLPGRVSSRAVNSSYLRYATLPREIVCTENLTPWKKLLPCDAKKGLSTLLNAGHIYNTNYHSLGIHLRPVCRDSNCSQISVELRQTLSLVYDMVILGIGNQDFSIKKLFGIGLSGACPLATMSNIYIDTTLNETGASFKLSPPPPAVIASSRGGYESKFAVYDVKALGIDGMFNIAAFYSSPRVHGVNLPPVLYANRYIIGYGQEYGGIVTKVYNGLWKPLDVVYLENIPWFIPLYLHTLKIVANGKEIKPLLKRYIPGKARTRPYYLEVALRLPARSTTEIYIEFDYVFLKWQEYPPDANHGFYIGAAIITALLPVGRNYTGLPQDGSTISSSFNASRDGYLVQIRTETLIITMPTPDFSMPYNVICLACTVVALAFGPLHNMTTKRLRLKDEGGQNHLISLLKSAFKRSSEKKEKRS</sequence>
<protein>
    <submittedName>
        <fullName evidence="3">GPI transamidase component PIG-T</fullName>
    </submittedName>
</protein>
<dbReference type="FunCoup" id="A0A067R9L5">
    <property type="interactions" value="1229"/>
</dbReference>
<evidence type="ECO:0000256" key="2">
    <source>
        <dbReference type="SAM" id="SignalP"/>
    </source>
</evidence>
<accession>A0A067R9L5</accession>
<dbReference type="eggNOG" id="KOG2407">
    <property type="taxonomic scope" value="Eukaryota"/>
</dbReference>
<dbReference type="OMA" id="NHGHYIG"/>
<name>A0A067R9L5_ZOONE</name>
<keyword evidence="1" id="KW-0812">Transmembrane</keyword>
<organism evidence="3 4">
    <name type="scientific">Zootermopsis nevadensis</name>
    <name type="common">Dampwood termite</name>
    <dbReference type="NCBI Taxonomy" id="136037"/>
    <lineage>
        <taxon>Eukaryota</taxon>
        <taxon>Metazoa</taxon>
        <taxon>Ecdysozoa</taxon>
        <taxon>Arthropoda</taxon>
        <taxon>Hexapoda</taxon>
        <taxon>Insecta</taxon>
        <taxon>Pterygota</taxon>
        <taxon>Neoptera</taxon>
        <taxon>Polyneoptera</taxon>
        <taxon>Dictyoptera</taxon>
        <taxon>Blattodea</taxon>
        <taxon>Blattoidea</taxon>
        <taxon>Termitoidae</taxon>
        <taxon>Termopsidae</taxon>
        <taxon>Zootermopsis</taxon>
    </lineage>
</organism>
<dbReference type="PANTHER" id="PTHR12959">
    <property type="entry name" value="GPI TRANSAMIDASE COMPONENT PIG-T-RELATED"/>
    <property type="match status" value="1"/>
</dbReference>
<dbReference type="InParanoid" id="A0A067R9L5"/>
<evidence type="ECO:0000256" key="1">
    <source>
        <dbReference type="SAM" id="Phobius"/>
    </source>
</evidence>
<dbReference type="GO" id="GO:0042765">
    <property type="term" value="C:GPI-anchor transamidase complex"/>
    <property type="evidence" value="ECO:0007669"/>
    <property type="project" value="InterPro"/>
</dbReference>
<evidence type="ECO:0000313" key="3">
    <source>
        <dbReference type="EMBL" id="KDR19304.1"/>
    </source>
</evidence>
<proteinExistence type="predicted"/>
<dbReference type="GO" id="GO:0016255">
    <property type="term" value="P:attachment of GPI anchor to protein"/>
    <property type="evidence" value="ECO:0007669"/>
    <property type="project" value="InterPro"/>
</dbReference>
<dbReference type="PANTHER" id="PTHR12959:SF11">
    <property type="entry name" value="GPI TRANSAMIDASE COMPONENT PIG-T"/>
    <property type="match status" value="1"/>
</dbReference>
<keyword evidence="4" id="KW-1185">Reference proteome</keyword>